<dbReference type="SMART" id="SM00388">
    <property type="entry name" value="HisKA"/>
    <property type="match status" value="1"/>
</dbReference>
<organism evidence="21 22">
    <name type="scientific">Methylomonas koyamae</name>
    <dbReference type="NCBI Taxonomy" id="702114"/>
    <lineage>
        <taxon>Bacteria</taxon>
        <taxon>Pseudomonadati</taxon>
        <taxon>Pseudomonadota</taxon>
        <taxon>Gammaproteobacteria</taxon>
        <taxon>Methylococcales</taxon>
        <taxon>Methylococcaceae</taxon>
        <taxon>Methylomonas</taxon>
    </lineage>
</organism>
<dbReference type="Gene3D" id="1.20.120.160">
    <property type="entry name" value="HPT domain"/>
    <property type="match status" value="1"/>
</dbReference>
<dbReference type="InterPro" id="IPR001789">
    <property type="entry name" value="Sig_transdc_resp-reg_receiver"/>
</dbReference>
<evidence type="ECO:0000256" key="2">
    <source>
        <dbReference type="ARBA" id="ARBA00004651"/>
    </source>
</evidence>
<evidence type="ECO:0000313" key="22">
    <source>
        <dbReference type="Proteomes" id="UP000077628"/>
    </source>
</evidence>
<dbReference type="Pfam" id="PF00512">
    <property type="entry name" value="HisKA"/>
    <property type="match status" value="1"/>
</dbReference>
<keyword evidence="5 15" id="KW-0597">Phosphoprotein</keyword>
<feature type="modified residue" description="Phosphohistidine" evidence="14">
    <location>
        <position position="851"/>
    </location>
</feature>
<dbReference type="Pfam" id="PF00672">
    <property type="entry name" value="HAMP"/>
    <property type="match status" value="1"/>
</dbReference>
<dbReference type="CDD" id="cd06225">
    <property type="entry name" value="HAMP"/>
    <property type="match status" value="1"/>
</dbReference>
<comment type="catalytic activity">
    <reaction evidence="1">
        <text>ATP + protein L-histidine = ADP + protein N-phospho-L-histidine.</text>
        <dbReference type="EC" id="2.7.13.3"/>
    </reaction>
</comment>
<gene>
    <name evidence="21" type="ORF">A1355_03520</name>
</gene>
<evidence type="ECO:0000313" key="21">
    <source>
        <dbReference type="EMBL" id="OAI20025.1"/>
    </source>
</evidence>
<evidence type="ECO:0000256" key="12">
    <source>
        <dbReference type="ARBA" id="ARBA00023012"/>
    </source>
</evidence>
<dbReference type="EC" id="2.7.13.3" evidence="3"/>
<feature type="transmembrane region" description="Helical" evidence="16">
    <location>
        <begin position="15"/>
        <end position="36"/>
    </location>
</feature>
<dbReference type="GO" id="GO:0005524">
    <property type="term" value="F:ATP binding"/>
    <property type="evidence" value="ECO:0007669"/>
    <property type="project" value="UniProtKB-KW"/>
</dbReference>
<dbReference type="PANTHER" id="PTHR45339:SF1">
    <property type="entry name" value="HYBRID SIGNAL TRANSDUCTION HISTIDINE KINASE J"/>
    <property type="match status" value="1"/>
</dbReference>
<dbReference type="PROSITE" id="PS50885">
    <property type="entry name" value="HAMP"/>
    <property type="match status" value="1"/>
</dbReference>
<keyword evidence="22" id="KW-1185">Reference proteome</keyword>
<dbReference type="InterPro" id="IPR011006">
    <property type="entry name" value="CheY-like_superfamily"/>
</dbReference>
<keyword evidence="8" id="KW-0547">Nucleotide-binding</keyword>
<reference evidence="22" key="1">
    <citation type="submission" date="2016-03" db="EMBL/GenBank/DDBJ databases">
        <authorList>
            <person name="Heylen K."/>
            <person name="De Vos P."/>
            <person name="Vekeman B."/>
        </authorList>
    </citation>
    <scope>NUCLEOTIDE SEQUENCE [LARGE SCALE GENOMIC DNA]</scope>
    <source>
        <strain evidence="22">R-45383</strain>
    </source>
</reference>
<feature type="modified residue" description="4-aspartylphosphate" evidence="15">
    <location>
        <position position="708"/>
    </location>
</feature>
<keyword evidence="7 16" id="KW-0812">Transmembrane</keyword>
<dbReference type="FunFam" id="3.30.565.10:FF:000010">
    <property type="entry name" value="Sensor histidine kinase RcsC"/>
    <property type="match status" value="1"/>
</dbReference>
<evidence type="ECO:0000256" key="7">
    <source>
        <dbReference type="ARBA" id="ARBA00022692"/>
    </source>
</evidence>
<keyword evidence="9 21" id="KW-0418">Kinase</keyword>
<dbReference type="SMART" id="SM00387">
    <property type="entry name" value="HATPase_c"/>
    <property type="match status" value="1"/>
</dbReference>
<dbReference type="Proteomes" id="UP000077628">
    <property type="component" value="Unassembled WGS sequence"/>
</dbReference>
<dbReference type="Pfam" id="PF17152">
    <property type="entry name" value="CHASE8"/>
    <property type="match status" value="1"/>
</dbReference>
<dbReference type="InterPro" id="IPR003594">
    <property type="entry name" value="HATPase_dom"/>
</dbReference>
<evidence type="ECO:0000256" key="13">
    <source>
        <dbReference type="ARBA" id="ARBA00023136"/>
    </source>
</evidence>
<keyword evidence="6" id="KW-0808">Transferase</keyword>
<dbReference type="AlphaFoldDB" id="A0A177NPX4"/>
<dbReference type="InterPro" id="IPR008207">
    <property type="entry name" value="Sig_transdc_His_kin_Hpt_dom"/>
</dbReference>
<dbReference type="GO" id="GO:0000155">
    <property type="term" value="F:phosphorelay sensor kinase activity"/>
    <property type="evidence" value="ECO:0007669"/>
    <property type="project" value="InterPro"/>
</dbReference>
<evidence type="ECO:0000256" key="14">
    <source>
        <dbReference type="PROSITE-ProRule" id="PRU00110"/>
    </source>
</evidence>
<feature type="domain" description="Histidine kinase" evidence="17">
    <location>
        <begin position="282"/>
        <end position="507"/>
    </location>
</feature>
<keyword evidence="10" id="KW-0067">ATP-binding</keyword>
<dbReference type="InterPro" id="IPR004358">
    <property type="entry name" value="Sig_transdc_His_kin-like_C"/>
</dbReference>
<feature type="domain" description="Response regulatory" evidence="18">
    <location>
        <begin position="659"/>
        <end position="778"/>
    </location>
</feature>
<dbReference type="SUPFAM" id="SSF47384">
    <property type="entry name" value="Homodimeric domain of signal transducing histidine kinase"/>
    <property type="match status" value="1"/>
</dbReference>
<proteinExistence type="predicted"/>
<dbReference type="InterPro" id="IPR036890">
    <property type="entry name" value="HATPase_C_sf"/>
</dbReference>
<name>A0A177NPX4_9GAMM</name>
<evidence type="ECO:0000256" key="11">
    <source>
        <dbReference type="ARBA" id="ARBA00022989"/>
    </source>
</evidence>
<evidence type="ECO:0000259" key="20">
    <source>
        <dbReference type="PROSITE" id="PS50894"/>
    </source>
</evidence>
<evidence type="ECO:0000256" key="4">
    <source>
        <dbReference type="ARBA" id="ARBA00022475"/>
    </source>
</evidence>
<evidence type="ECO:0000259" key="18">
    <source>
        <dbReference type="PROSITE" id="PS50110"/>
    </source>
</evidence>
<protein>
    <recommendedName>
        <fullName evidence="3">histidine kinase</fullName>
        <ecNumber evidence="3">2.7.13.3</ecNumber>
    </recommendedName>
</protein>
<dbReference type="PRINTS" id="PR00344">
    <property type="entry name" value="BCTRLSENSOR"/>
</dbReference>
<evidence type="ECO:0000256" key="8">
    <source>
        <dbReference type="ARBA" id="ARBA00022741"/>
    </source>
</evidence>
<evidence type="ECO:0000259" key="19">
    <source>
        <dbReference type="PROSITE" id="PS50885"/>
    </source>
</evidence>
<dbReference type="CDD" id="cd17546">
    <property type="entry name" value="REC_hyHK_CKI1_RcsC-like"/>
    <property type="match status" value="1"/>
</dbReference>
<evidence type="ECO:0000256" key="1">
    <source>
        <dbReference type="ARBA" id="ARBA00000085"/>
    </source>
</evidence>
<evidence type="ECO:0000256" key="10">
    <source>
        <dbReference type="ARBA" id="ARBA00022840"/>
    </source>
</evidence>
<dbReference type="CDD" id="cd16922">
    <property type="entry name" value="HATPase_EvgS-ArcB-TorS-like"/>
    <property type="match status" value="1"/>
</dbReference>
<dbReference type="PROSITE" id="PS50109">
    <property type="entry name" value="HIS_KIN"/>
    <property type="match status" value="1"/>
</dbReference>
<dbReference type="EMBL" id="LUUK01000151">
    <property type="protein sequence ID" value="OAI20025.1"/>
    <property type="molecule type" value="Genomic_DNA"/>
</dbReference>
<dbReference type="STRING" id="702114.A1355_03520"/>
<dbReference type="Gene3D" id="3.30.565.10">
    <property type="entry name" value="Histidine kinase-like ATPase, C-terminal domain"/>
    <property type="match status" value="1"/>
</dbReference>
<keyword evidence="13 16" id="KW-0472">Membrane</keyword>
<dbReference type="Pfam" id="PF02518">
    <property type="entry name" value="HATPase_c"/>
    <property type="match status" value="1"/>
</dbReference>
<evidence type="ECO:0000259" key="17">
    <source>
        <dbReference type="PROSITE" id="PS50109"/>
    </source>
</evidence>
<dbReference type="PANTHER" id="PTHR45339">
    <property type="entry name" value="HYBRID SIGNAL TRANSDUCTION HISTIDINE KINASE J"/>
    <property type="match status" value="1"/>
</dbReference>
<keyword evidence="4" id="KW-1003">Cell membrane</keyword>
<comment type="caution">
    <text evidence="21">The sequence shown here is derived from an EMBL/GenBank/DDBJ whole genome shotgun (WGS) entry which is preliminary data.</text>
</comment>
<dbReference type="InterPro" id="IPR003661">
    <property type="entry name" value="HisK_dim/P_dom"/>
</dbReference>
<feature type="domain" description="HPt" evidence="20">
    <location>
        <begin position="812"/>
        <end position="908"/>
    </location>
</feature>
<evidence type="ECO:0000256" key="15">
    <source>
        <dbReference type="PROSITE-ProRule" id="PRU00169"/>
    </source>
</evidence>
<dbReference type="SUPFAM" id="SSF158472">
    <property type="entry name" value="HAMP domain-like"/>
    <property type="match status" value="1"/>
</dbReference>
<dbReference type="Gene3D" id="3.40.50.2300">
    <property type="match status" value="1"/>
</dbReference>
<dbReference type="InterPro" id="IPR036097">
    <property type="entry name" value="HisK_dim/P_sf"/>
</dbReference>
<evidence type="ECO:0000256" key="6">
    <source>
        <dbReference type="ARBA" id="ARBA00022679"/>
    </source>
</evidence>
<dbReference type="InterPro" id="IPR036641">
    <property type="entry name" value="HPT_dom_sf"/>
</dbReference>
<feature type="transmembrane region" description="Helical" evidence="16">
    <location>
        <begin position="162"/>
        <end position="183"/>
    </location>
</feature>
<sequence>MARRKLPDLPMKQKLLYLQELTVALALLFTLPITSLTQIHQERSRLETETRSLSTMVGFSASAALLFDDVKTANGVLATLRGKPEILSAQLYSREGLLFAQYPSSDTTPDVPRDLSDARLENSSNGWRLTEQVLIYPVSGEGPEIIGHLRMAVDLRPMWRTVLINMAQLFGALLTAVVLAVLFGRNLAKSIAAPLTALSSLARKVSQDNDYMVRAGGGGDDEVGQLVASFNSMIERLQQRDAELAKQRENLERQVDLRTVDLRRAVAEAQAANVAKSQFLATMSHEIRTPMNGVLGMTELLLGTRLDDTQRQYAETVFSSAESLLTIINDILDFSKIEAGKLQLETIDFSLYELIEQLSALFWERARAKHIELDCRIDASVADAVRGDPHRLRQILTNLLSNAIKFTERGSVGLYVSAAEADPAAPERRLPLVFRVVDSGIGIAEEILPKLFKPFNQADGSTTRKYGGTGLGLAICKELSSLMDGRIEVRSQLGVGSQFTVYLPLAPAGALLPPVNVDPILRGRRALVVANGQLDVECLCLELSELGVHFKLAANEASALLRLEEGAKSGIYYDFILFDAVILDVGVLNERLQTLPRLASIRAVEISGASGPDPKRPPPDWPVLYQPIQRQALREVLLRGVNGKPSIADLVAIRCDRRRILLAEDNPVNQKVAKAMLDQLGYRVRIADNGKSALHIYESEPIDLILMDCMMPEMDGYSAARLIRDSERQQGGARIPIIALTANAMEGDQQKCLDAGMDDYVSKPFLQQALASKIGRFLPNSGNNESPARPPIDKDLDKLDNSALDTLRQIGGDQLVTEVVDLFRQNALEQIDLIATGLREQNPQAVRFAAHALKSAAANIGARGLSEQAKAIEHAARDNTLDFDDRLALTLQNSYKRVLAKLANPDPE</sequence>
<dbReference type="PROSITE" id="PS50894">
    <property type="entry name" value="HPT"/>
    <property type="match status" value="1"/>
</dbReference>
<dbReference type="SMART" id="SM00304">
    <property type="entry name" value="HAMP"/>
    <property type="match status" value="1"/>
</dbReference>
<evidence type="ECO:0000256" key="16">
    <source>
        <dbReference type="SAM" id="Phobius"/>
    </source>
</evidence>
<evidence type="ECO:0000256" key="3">
    <source>
        <dbReference type="ARBA" id="ARBA00012438"/>
    </source>
</evidence>
<dbReference type="Pfam" id="PF00072">
    <property type="entry name" value="Response_reg"/>
    <property type="match status" value="1"/>
</dbReference>
<dbReference type="SUPFAM" id="SSF47226">
    <property type="entry name" value="Histidine-containing phosphotransfer domain, HPT domain"/>
    <property type="match status" value="1"/>
</dbReference>
<evidence type="ECO:0000256" key="9">
    <source>
        <dbReference type="ARBA" id="ARBA00022777"/>
    </source>
</evidence>
<dbReference type="GO" id="GO:0005886">
    <property type="term" value="C:plasma membrane"/>
    <property type="evidence" value="ECO:0007669"/>
    <property type="project" value="UniProtKB-SubCell"/>
</dbReference>
<feature type="domain" description="HAMP" evidence="19">
    <location>
        <begin position="189"/>
        <end position="242"/>
    </location>
</feature>
<dbReference type="InterPro" id="IPR003660">
    <property type="entry name" value="HAMP_dom"/>
</dbReference>
<dbReference type="SUPFAM" id="SSF52172">
    <property type="entry name" value="CheY-like"/>
    <property type="match status" value="1"/>
</dbReference>
<dbReference type="SMART" id="SM00448">
    <property type="entry name" value="REC"/>
    <property type="match status" value="1"/>
</dbReference>
<dbReference type="FunFam" id="1.10.287.130:FF:000003">
    <property type="entry name" value="Histidine kinase"/>
    <property type="match status" value="1"/>
</dbReference>
<evidence type="ECO:0000256" key="5">
    <source>
        <dbReference type="ARBA" id="ARBA00022553"/>
    </source>
</evidence>
<dbReference type="RefSeq" id="WP_064027651.1">
    <property type="nucleotide sequence ID" value="NZ_LUUK01000151.1"/>
</dbReference>
<dbReference type="Gene3D" id="6.10.340.10">
    <property type="match status" value="1"/>
</dbReference>
<dbReference type="SUPFAM" id="SSF55874">
    <property type="entry name" value="ATPase domain of HSP90 chaperone/DNA topoisomerase II/histidine kinase"/>
    <property type="match status" value="1"/>
</dbReference>
<keyword evidence="12" id="KW-0902">Two-component regulatory system</keyword>
<dbReference type="OrthoDB" id="5555669at2"/>
<accession>A0A177NPX4</accession>
<dbReference type="CDD" id="cd00082">
    <property type="entry name" value="HisKA"/>
    <property type="match status" value="1"/>
</dbReference>
<dbReference type="InterPro" id="IPR005467">
    <property type="entry name" value="His_kinase_dom"/>
</dbReference>
<dbReference type="Pfam" id="PF01627">
    <property type="entry name" value="Hpt"/>
    <property type="match status" value="1"/>
</dbReference>
<dbReference type="PROSITE" id="PS50110">
    <property type="entry name" value="RESPONSE_REGULATORY"/>
    <property type="match status" value="1"/>
</dbReference>
<comment type="subcellular location">
    <subcellularLocation>
        <location evidence="2">Cell membrane</location>
        <topology evidence="2">Multi-pass membrane protein</topology>
    </subcellularLocation>
</comment>
<keyword evidence="11 16" id="KW-1133">Transmembrane helix</keyword>
<dbReference type="Gene3D" id="1.10.287.130">
    <property type="match status" value="1"/>
</dbReference>
<dbReference type="InterPro" id="IPR033417">
    <property type="entry name" value="CHASE8"/>
</dbReference>